<dbReference type="HAMAP" id="MF_01212">
    <property type="entry name" value="dGTPase_type2"/>
    <property type="match status" value="1"/>
</dbReference>
<dbReference type="Pfam" id="PF01966">
    <property type="entry name" value="HD"/>
    <property type="match status" value="1"/>
</dbReference>
<comment type="caution">
    <text evidence="4">The sequence shown here is derived from an EMBL/GenBank/DDBJ whole genome shotgun (WGS) entry which is preliminary data.</text>
</comment>
<dbReference type="PROSITE" id="PS51831">
    <property type="entry name" value="HD"/>
    <property type="match status" value="1"/>
</dbReference>
<dbReference type="NCBIfam" id="NF002327">
    <property type="entry name" value="PRK01286.1-2"/>
    <property type="match status" value="1"/>
</dbReference>
<keyword evidence="5" id="KW-1185">Reference proteome</keyword>
<reference evidence="4 5" key="1">
    <citation type="submission" date="2020-02" db="EMBL/GenBank/DDBJ databases">
        <title>Comparative genomics of sulfur disproportionating microorganisms.</title>
        <authorList>
            <person name="Ward L.M."/>
            <person name="Bertran E."/>
            <person name="Johnston D.T."/>
        </authorList>
    </citation>
    <scope>NUCLEOTIDE SEQUENCE [LARGE SCALE GENOMIC DNA]</scope>
    <source>
        <strain evidence="4 5">DSM 100025</strain>
    </source>
</reference>
<dbReference type="SUPFAM" id="SSF109604">
    <property type="entry name" value="HD-domain/PDEase-like"/>
    <property type="match status" value="1"/>
</dbReference>
<dbReference type="InterPro" id="IPR006674">
    <property type="entry name" value="HD_domain"/>
</dbReference>
<evidence type="ECO:0000313" key="5">
    <source>
        <dbReference type="Proteomes" id="UP000469346"/>
    </source>
</evidence>
<gene>
    <name evidence="4" type="ORF">G3N55_06255</name>
</gene>
<dbReference type="SMART" id="SM00471">
    <property type="entry name" value="HDc"/>
    <property type="match status" value="1"/>
</dbReference>
<dbReference type="PANTHER" id="PTHR35795">
    <property type="entry name" value="SLR1885 PROTEIN"/>
    <property type="match status" value="1"/>
</dbReference>
<evidence type="ECO:0000313" key="4">
    <source>
        <dbReference type="EMBL" id="NDY42444.1"/>
    </source>
</evidence>
<comment type="similarity">
    <text evidence="2">Belongs to the dGTPase family. Type 2 subfamily.</text>
</comment>
<evidence type="ECO:0000256" key="1">
    <source>
        <dbReference type="ARBA" id="ARBA00022801"/>
    </source>
</evidence>
<dbReference type="Proteomes" id="UP000469346">
    <property type="component" value="Unassembled WGS sequence"/>
</dbReference>
<dbReference type="InterPro" id="IPR051094">
    <property type="entry name" value="Diverse_Catalytic_Enzymes"/>
</dbReference>
<proteinExistence type="inferred from homology"/>
<dbReference type="RefSeq" id="WP_163298584.1">
    <property type="nucleotide sequence ID" value="NZ_JAAGRR010000057.1"/>
</dbReference>
<evidence type="ECO:0000256" key="2">
    <source>
        <dbReference type="HAMAP-Rule" id="MF_01212"/>
    </source>
</evidence>
<dbReference type="PANTHER" id="PTHR35795:SF1">
    <property type="entry name" value="BIS(5'-NUCLEOSYL)-TETRAPHOSPHATASE, SYMMETRICAL"/>
    <property type="match status" value="1"/>
</dbReference>
<dbReference type="Gene3D" id="1.10.3210.10">
    <property type="entry name" value="Hypothetical protein af1432"/>
    <property type="match status" value="1"/>
</dbReference>
<dbReference type="EMBL" id="JAAGRR010000057">
    <property type="protein sequence ID" value="NDY42444.1"/>
    <property type="molecule type" value="Genomic_DNA"/>
</dbReference>
<feature type="domain" description="HD" evidence="3">
    <location>
        <begin position="91"/>
        <end position="212"/>
    </location>
</feature>
<dbReference type="InterPro" id="IPR003607">
    <property type="entry name" value="HD/PDEase_dom"/>
</dbReference>
<name>A0A6N9TRR5_DISTH</name>
<dbReference type="NCBIfam" id="TIGR01353">
    <property type="entry name" value="dGTP_triPase"/>
    <property type="match status" value="1"/>
</dbReference>
<dbReference type="GO" id="GO:0016793">
    <property type="term" value="F:triphosphoric monoester hydrolase activity"/>
    <property type="evidence" value="ECO:0007669"/>
    <property type="project" value="InterPro"/>
</dbReference>
<dbReference type="Pfam" id="PF13286">
    <property type="entry name" value="HD_assoc"/>
    <property type="match status" value="1"/>
</dbReference>
<keyword evidence="1 2" id="KW-0378">Hydrolase</keyword>
<dbReference type="CDD" id="cd00077">
    <property type="entry name" value="HDc"/>
    <property type="match status" value="1"/>
</dbReference>
<dbReference type="InterPro" id="IPR006261">
    <property type="entry name" value="dGTPase"/>
</dbReference>
<dbReference type="InterPro" id="IPR023023">
    <property type="entry name" value="dNTPase_2"/>
</dbReference>
<dbReference type="AlphaFoldDB" id="A0A6N9TRR5"/>
<sequence>MLRRAAPAPAETSPAPATIREEIEARERQVLCPQACLSSATRGRRRPVAPCPIRTAFQRDRDRIVYSKAFRRLKHKTQVFLSPMGDHYRTRLTHTLEVSEIARTIARALRLNEDLTEAIAMGHDLGHTPFGHAGETVLNEIVPGGFSHCQQSLRVVDLLENEGRGLNLTYEVRDGILKHSKGFGEIIPQNLEEWAATQEGRVMRLADVIAYLSHDLDDAIRSGVISAGDVPGHLTDLLGEGHSARITTMIRDVIENTRVEDGEMHLGVSPEMYEAMLELRKFLYDNVYRAARVHGEFEKARKILRDLFEYFLDHPEAFRRENRRLFEGDMDELSESEPYERRVCDFLAGMTDRYAQNLYEKIFIPSPLV</sequence>
<organism evidence="4 5">
    <name type="scientific">Dissulfurirhabdus thermomarina</name>
    <dbReference type="NCBI Taxonomy" id="1765737"/>
    <lineage>
        <taxon>Bacteria</taxon>
        <taxon>Deltaproteobacteria</taxon>
        <taxon>Dissulfurirhabdaceae</taxon>
        <taxon>Dissulfurirhabdus</taxon>
    </lineage>
</organism>
<evidence type="ECO:0000259" key="3">
    <source>
        <dbReference type="PROSITE" id="PS51831"/>
    </source>
</evidence>
<protein>
    <recommendedName>
        <fullName evidence="2">Deoxyguanosinetriphosphate triphosphohydrolase-like protein</fullName>
    </recommendedName>
</protein>
<accession>A0A6N9TRR5</accession>
<dbReference type="InterPro" id="IPR026875">
    <property type="entry name" value="PHydrolase_assoc_dom"/>
</dbReference>